<accession>A0A848HHB3</accession>
<dbReference type="Proteomes" id="UP000583752">
    <property type="component" value="Unassembled WGS sequence"/>
</dbReference>
<name>A0A848HHB3_9BURK</name>
<feature type="domain" description="Gp5/Type VI secretion system Vgr protein OB-fold" evidence="2">
    <location>
        <begin position="475"/>
        <end position="523"/>
    </location>
</feature>
<dbReference type="Gene3D" id="2.30.110.50">
    <property type="match status" value="1"/>
</dbReference>
<dbReference type="InterPro" id="IPR006533">
    <property type="entry name" value="T6SS_Vgr_RhsGE"/>
</dbReference>
<dbReference type="Gene3D" id="2.40.50.230">
    <property type="entry name" value="Gp5 N-terminal domain"/>
    <property type="match status" value="1"/>
</dbReference>
<feature type="domain" description="DUF2345" evidence="3">
    <location>
        <begin position="694"/>
        <end position="834"/>
    </location>
</feature>
<dbReference type="AlphaFoldDB" id="A0A848HHB3"/>
<evidence type="ECO:0000313" key="5">
    <source>
        <dbReference type="EMBL" id="NML59559.1"/>
    </source>
</evidence>
<dbReference type="InterPro" id="IPR017847">
    <property type="entry name" value="T6SS_RhsGE_Vgr_subset"/>
</dbReference>
<dbReference type="Pfam" id="PF10106">
    <property type="entry name" value="DUF2345"/>
    <property type="match status" value="1"/>
</dbReference>
<comment type="caution">
    <text evidence="5">The sequence shown here is derived from an EMBL/GenBank/DDBJ whole genome shotgun (WGS) entry which is preliminary data.</text>
</comment>
<evidence type="ECO:0000259" key="2">
    <source>
        <dbReference type="Pfam" id="PF04717"/>
    </source>
</evidence>
<dbReference type="InterPro" id="IPR037026">
    <property type="entry name" value="Vgr_OB-fold_dom_sf"/>
</dbReference>
<dbReference type="InterPro" id="IPR006531">
    <property type="entry name" value="Gp5/Vgr_OB"/>
</dbReference>
<dbReference type="NCBIfam" id="TIGR01646">
    <property type="entry name" value="vgr_GE"/>
    <property type="match status" value="1"/>
</dbReference>
<dbReference type="Gene3D" id="4.10.220.110">
    <property type="match status" value="1"/>
</dbReference>
<feature type="domain" description="Putative type VI secretion system Rhs element associated Vgr" evidence="4">
    <location>
        <begin position="551"/>
        <end position="658"/>
    </location>
</feature>
<keyword evidence="6" id="KW-1185">Reference proteome</keyword>
<dbReference type="SUPFAM" id="SSF69279">
    <property type="entry name" value="Phage tail proteins"/>
    <property type="match status" value="2"/>
</dbReference>
<evidence type="ECO:0000256" key="1">
    <source>
        <dbReference type="ARBA" id="ARBA00005558"/>
    </source>
</evidence>
<dbReference type="Pfam" id="PF13296">
    <property type="entry name" value="T6SS_Vgr"/>
    <property type="match status" value="1"/>
</dbReference>
<dbReference type="InterPro" id="IPR018769">
    <property type="entry name" value="VgrG2_DUF2345"/>
</dbReference>
<dbReference type="Pfam" id="PF05954">
    <property type="entry name" value="Phage_GPD"/>
    <property type="match status" value="1"/>
</dbReference>
<dbReference type="InterPro" id="IPR028244">
    <property type="entry name" value="T6SS_Rhs_Vgr_dom"/>
</dbReference>
<reference evidence="5 6" key="1">
    <citation type="submission" date="2020-04" db="EMBL/GenBank/DDBJ databases">
        <title>Massilia sp. RP-1-19 isolated from soil.</title>
        <authorList>
            <person name="Dahal R.H."/>
        </authorList>
    </citation>
    <scope>NUCLEOTIDE SEQUENCE [LARGE SCALE GENOMIC DNA]</scope>
    <source>
        <strain evidence="5 6">RP-1-19</strain>
    </source>
</reference>
<dbReference type="SUPFAM" id="SSF69255">
    <property type="entry name" value="gp5 N-terminal domain-like"/>
    <property type="match status" value="1"/>
</dbReference>
<dbReference type="RefSeq" id="WP_169463294.1">
    <property type="nucleotide sequence ID" value="NZ_JABBGG010000001.1"/>
</dbReference>
<gene>
    <name evidence="5" type="ORF">HHL21_00310</name>
</gene>
<dbReference type="EMBL" id="JABBGG010000001">
    <property type="protein sequence ID" value="NML59559.1"/>
    <property type="molecule type" value="Genomic_DNA"/>
</dbReference>
<evidence type="ECO:0000259" key="4">
    <source>
        <dbReference type="Pfam" id="PF13296"/>
    </source>
</evidence>
<protein>
    <submittedName>
        <fullName evidence="5">Type VI secretion system tip protein VgrG</fullName>
    </submittedName>
</protein>
<sequence length="914" mass="99688">MNLNSLSIELTGTNRPIRLRLWNESGVQDDVLLVRHVSGVERICGGIEYVLLCVSIQAGMPLKQFIANPVELQFVTDSGGLRAVCGIVDSAVEGQSDGGLAIYQLVVRDALSLLEKSCNTRVFRQASEVDITDIMLREWRDVNPVVARTFNFDLAHLKSYPPREFTLQYNESNAAFLRRLWKRRGIAWFIQPGAASERGSADAPVHTLVLFDDAMSLKENAAGAIRYHRDDGTEQRDSITAWQAVRTLTPGIATRRSWDYAQAGSMGSEQLSIQDQGTLGNQFAASLDDYLADVPHAGDDADDYRSLGTLRMQRHEYEAKFFQGEGSDRQMCCGQWNILSGHPEIDSHPVKEREFVVTELRVEAENNLPKTLDDRVRRLCALNRWGRDGGALEQASAERGMRYTNRFTCVRRSVPIVPAYDPRIDLPRTKLETATVVGPENEEIYCDEFGRVKVRFPACRANDHEHANGAGASDSDRDSAWLRVSSGWASDRYGALALPRAGDEVVVAFLGGDPDKPLIIGRVHGGRTAPPSFSHTSTLPGDRYLSGMMSKEVKGRRSNQLRMDDTPGQISAQLESEHGHSQLNLGYLTQPRRNGKADARGEGAELRSDQAVAIRGGKGVLISADARLRAVGRLLERDGLNGLAEALTSVQKQLAELAETHKMDASDGKPLSQLVSDVKRWDSGGNPDGAKVEADGNQPVVAIEAPAGMLLGSQANVSIGAQTHVDVVSIGNTQLSTGRKLLMHAMQSIGLFAHKLGIKLTAASGKVEIQAHDDNIELTSAKRIVLVASEEIVIQAPKLTIVTQGAQAAFGGGKITQQCSGVYAVKSTKVAFTGDGDGSVPALRLPESVAKHDQRVRLIDYNTAMPLANQRYRATLEDGQVIEGTTNAEGLTEIFKSKIPFGRYSIEAIFDSDC</sequence>
<comment type="similarity">
    <text evidence="1">Belongs to the VgrG protein family.</text>
</comment>
<dbReference type="NCBIfam" id="TIGR03361">
    <property type="entry name" value="VI_Rhs_Vgr"/>
    <property type="match status" value="1"/>
</dbReference>
<organism evidence="5 6">
    <name type="scientific">Massilia polaris</name>
    <dbReference type="NCBI Taxonomy" id="2728846"/>
    <lineage>
        <taxon>Bacteria</taxon>
        <taxon>Pseudomonadati</taxon>
        <taxon>Pseudomonadota</taxon>
        <taxon>Betaproteobacteria</taxon>
        <taxon>Burkholderiales</taxon>
        <taxon>Oxalobacteraceae</taxon>
        <taxon>Telluria group</taxon>
        <taxon>Massilia</taxon>
    </lineage>
</organism>
<evidence type="ECO:0000313" key="6">
    <source>
        <dbReference type="Proteomes" id="UP000583752"/>
    </source>
</evidence>
<proteinExistence type="inferred from homology"/>
<dbReference type="Pfam" id="PF04717">
    <property type="entry name" value="Phage_base_V"/>
    <property type="match status" value="1"/>
</dbReference>
<dbReference type="Gene3D" id="3.55.50.10">
    <property type="entry name" value="Baseplate protein-like domains"/>
    <property type="match status" value="1"/>
</dbReference>
<evidence type="ECO:0000259" key="3">
    <source>
        <dbReference type="Pfam" id="PF10106"/>
    </source>
</evidence>